<evidence type="ECO:0000256" key="1">
    <source>
        <dbReference type="ARBA" id="ARBA00001957"/>
    </source>
</evidence>
<dbReference type="GO" id="GO:0005737">
    <property type="term" value="C:cytoplasm"/>
    <property type="evidence" value="ECO:0007669"/>
    <property type="project" value="TreeGrafter"/>
</dbReference>
<comment type="caution">
    <text evidence="6">The sequence shown here is derived from an EMBL/GenBank/DDBJ whole genome shotgun (WGS) entry which is preliminary data.</text>
</comment>
<keyword evidence="3" id="KW-0596">Phosphopantetheine</keyword>
<evidence type="ECO:0000313" key="6">
    <source>
        <dbReference type="EMBL" id="MBB3037936.1"/>
    </source>
</evidence>
<comment type="similarity">
    <text evidence="2">Belongs to the ATP-dependent AMP-binding enzyme family.</text>
</comment>
<dbReference type="EMBL" id="JACHWS010000002">
    <property type="protein sequence ID" value="MBB3037936.1"/>
    <property type="molecule type" value="Genomic_DNA"/>
</dbReference>
<dbReference type="Gene3D" id="3.30.559.30">
    <property type="entry name" value="Nonribosomal peptide synthetase, condensation domain"/>
    <property type="match status" value="2"/>
</dbReference>
<sequence length="1492" mass="160263">MSRTTALEDVVPLSPLQHGLLYLHAVTRPDDGADAGPDVYTVQSVLRLTGDLDEQRLRDSAHALLERHAALRTCFRQRKDGRTAGLVVRGVTAPWTTSDLTHLHNGAQVTELEKICSADRGQWFDLTQPPLIRWHLVRTGARECHLIMTAHHIVVDGWSTPILVRELLELYAGAGELSPVRPYRDYLAWLDKQDHAAAQAIWQETLAGLTEPTLVAAPGSTREARQIDTHDPGIPTELTAAVLACAQRCGVTVNTVLQATWALLLSGLTGRRDVVFGATVSGRPPELPGVESMVGLFINTVPVRVQIEPGDTAADLLERVQRSHARTIDHQYAALADIQRDQGLGELFDTLTIFESYPIDKDALERAQQSGGIRMDAVHGADATNFPLVLVAGLSDQLIVRLEYQPALFSPDAVTAIGRRFVSLLTQVTGQPECPVPQMSFLLDEERKELTSWLPARADATTMPDLLTAQSEATPDRTAVVCGGDILTFADFSCAANQLARALIQHGIGPEAVVAIALPRSAAVMSAIFGVFAAGGCYVPLDPSYPPERLAHMLDDARPVMVITDAATSETLGSVLSGWNVLNLDAARELISRQSARPITDDDRCAPLRPSNTAYAIYTSGSTGRPKGVAITHSNLVNLFASHHADLHQPAVQAAARENLGVGHAWSFSFDASWQPMLWLLDGHTVHIFDDTTMRDPAEMTRYTLEHELDFLEVTPTFLDHMTGEGLFSGAHRPAAVGFGGEAVNPDLWRRLRASPVLAANLYGPTECTVDSLIGFAADTASPTLGRAVHGGRAYVLDDLLRPVPPGGTGELYLGGAGVGRGYLNRPELTADRFVADPHGIAGQRMYRTGDVVRLSAGSPYRLEYLGRGDDQVKIRGFRVELGEVEAALAAAPGVRSAIAVAHTDESGVRRIVGYITCDDPAEADVDPLDVRSELQTLLPDYMVPAAVILIDSIPTMPNGKIDRKSLPNPDFAALTSSRAPRTATEATLAGVVAEILGLENIGIDDDFFLLGGDSIVSIQLVSKVRAAGIALSARDVFELRTIAAMAAACDKSDAIVADAEAAARLDAIPATGEVPFTPIMRDALEWGGDLSRFTQSRLLTAPAGLTLAALSSAIGELVSAHPALRSRLARDSWVLNETGPAPEVLVRRVDAAQSPWEELFRVERHRVLDALDPHRGIMLQAVLFDMGPDVPGRVFLAIHHFAVDGVSWRTLVPDLAAAVRGDGIEPEGTSFRAWATTLAASHRVPSNRDVWLPALSAEEPVLGTRGLTGTDTVATMRSAHVRLSIRTTEKVLASGAVNDILLAALAFAVREVRGGCAVKIELEGHGREEHLVPGADLSRTVGWFTTMFPVLIDVADDLTATLHNTASALRAIPDGGIGFGLLREYDPEFRARPYQRPSVVFNYLGRMTLGEETGAAWTTAPEGEALGGSVDPATRLNHPLHVDAVTVDSADGPEIECEFSAASGVLGPESTQRIAAIWRQAVSDLTTDITH</sequence>
<dbReference type="InterPro" id="IPR020806">
    <property type="entry name" value="PKS_PP-bd"/>
</dbReference>
<dbReference type="InterPro" id="IPR023213">
    <property type="entry name" value="CAT-like_dom_sf"/>
</dbReference>
<dbReference type="InterPro" id="IPR010071">
    <property type="entry name" value="AA_adenyl_dom"/>
</dbReference>
<dbReference type="InterPro" id="IPR045851">
    <property type="entry name" value="AMP-bd_C_sf"/>
</dbReference>
<proteinExistence type="inferred from homology"/>
<dbReference type="GO" id="GO:0044550">
    <property type="term" value="P:secondary metabolite biosynthetic process"/>
    <property type="evidence" value="ECO:0007669"/>
    <property type="project" value="TreeGrafter"/>
</dbReference>
<feature type="domain" description="Carrier" evidence="5">
    <location>
        <begin position="980"/>
        <end position="1054"/>
    </location>
</feature>
<dbReference type="InterPro" id="IPR025110">
    <property type="entry name" value="AMP-bd_C"/>
</dbReference>
<dbReference type="FunFam" id="3.40.50.980:FF:000001">
    <property type="entry name" value="Non-ribosomal peptide synthetase"/>
    <property type="match status" value="1"/>
</dbReference>
<dbReference type="SUPFAM" id="SSF52777">
    <property type="entry name" value="CoA-dependent acyltransferases"/>
    <property type="match status" value="4"/>
</dbReference>
<dbReference type="InterPro" id="IPR009081">
    <property type="entry name" value="PP-bd_ACP"/>
</dbReference>
<dbReference type="FunFam" id="1.10.1200.10:FF:000005">
    <property type="entry name" value="Nonribosomal peptide synthetase 1"/>
    <property type="match status" value="1"/>
</dbReference>
<dbReference type="CDD" id="cd19543">
    <property type="entry name" value="DCL_NRPS"/>
    <property type="match status" value="1"/>
</dbReference>
<dbReference type="PROSITE" id="PS50075">
    <property type="entry name" value="CARRIER"/>
    <property type="match status" value="1"/>
</dbReference>
<dbReference type="SUPFAM" id="SSF47336">
    <property type="entry name" value="ACP-like"/>
    <property type="match status" value="1"/>
</dbReference>
<dbReference type="Pfam" id="PF00668">
    <property type="entry name" value="Condensation"/>
    <property type="match status" value="2"/>
</dbReference>
<dbReference type="PANTHER" id="PTHR45527:SF1">
    <property type="entry name" value="FATTY ACID SYNTHASE"/>
    <property type="match status" value="1"/>
</dbReference>
<comment type="cofactor">
    <cofactor evidence="1">
        <name>pantetheine 4'-phosphate</name>
        <dbReference type="ChEBI" id="CHEBI:47942"/>
    </cofactor>
</comment>
<dbReference type="GO" id="GO:0031177">
    <property type="term" value="F:phosphopantetheine binding"/>
    <property type="evidence" value="ECO:0007669"/>
    <property type="project" value="InterPro"/>
</dbReference>
<dbReference type="Gene3D" id="3.40.50.980">
    <property type="match status" value="2"/>
</dbReference>
<dbReference type="GO" id="GO:0043041">
    <property type="term" value="P:amino acid activation for nonribosomal peptide biosynthetic process"/>
    <property type="evidence" value="ECO:0007669"/>
    <property type="project" value="TreeGrafter"/>
</dbReference>
<reference evidence="6 7" key="1">
    <citation type="submission" date="2020-08" db="EMBL/GenBank/DDBJ databases">
        <title>Sequencing the genomes of 1000 actinobacteria strains.</title>
        <authorList>
            <person name="Klenk H.-P."/>
        </authorList>
    </citation>
    <scope>NUCLEOTIDE SEQUENCE [LARGE SCALE GENOMIC DNA]</scope>
    <source>
        <strain evidence="6 7">DSM 45258</strain>
    </source>
</reference>
<dbReference type="InterPro" id="IPR036736">
    <property type="entry name" value="ACP-like_sf"/>
</dbReference>
<accession>A0A839RPH5</accession>
<dbReference type="Pfam" id="PF00550">
    <property type="entry name" value="PP-binding"/>
    <property type="match status" value="1"/>
</dbReference>
<dbReference type="InterPro" id="IPR000873">
    <property type="entry name" value="AMP-dep_synth/lig_dom"/>
</dbReference>
<evidence type="ECO:0000259" key="5">
    <source>
        <dbReference type="PROSITE" id="PS50075"/>
    </source>
</evidence>
<dbReference type="Gene3D" id="3.30.559.10">
    <property type="entry name" value="Chloramphenicol acetyltransferase-like domain"/>
    <property type="match status" value="2"/>
</dbReference>
<dbReference type="NCBIfam" id="TIGR01733">
    <property type="entry name" value="AA-adenyl-dom"/>
    <property type="match status" value="1"/>
</dbReference>
<keyword evidence="7" id="KW-1185">Reference proteome</keyword>
<dbReference type="InterPro" id="IPR001242">
    <property type="entry name" value="Condensation_dom"/>
</dbReference>
<dbReference type="UniPathway" id="UPA00011"/>
<protein>
    <submittedName>
        <fullName evidence="6">Amino acid adenylation domain-containing protein/non-ribosomal peptide synthase protein (TIGR01720 family)</fullName>
    </submittedName>
</protein>
<dbReference type="GO" id="GO:0003824">
    <property type="term" value="F:catalytic activity"/>
    <property type="evidence" value="ECO:0007669"/>
    <property type="project" value="InterPro"/>
</dbReference>
<dbReference type="CDD" id="cd05930">
    <property type="entry name" value="A_NRPS"/>
    <property type="match status" value="1"/>
</dbReference>
<gene>
    <name evidence="6" type="ORF">FHU29_002385</name>
</gene>
<dbReference type="PANTHER" id="PTHR45527">
    <property type="entry name" value="NONRIBOSOMAL PEPTIDE SYNTHETASE"/>
    <property type="match status" value="1"/>
</dbReference>
<dbReference type="InterPro" id="IPR006162">
    <property type="entry name" value="Ppantetheine_attach_site"/>
</dbReference>
<organism evidence="6 7">
    <name type="scientific">Hoyosella altamirensis</name>
    <dbReference type="NCBI Taxonomy" id="616997"/>
    <lineage>
        <taxon>Bacteria</taxon>
        <taxon>Bacillati</taxon>
        <taxon>Actinomycetota</taxon>
        <taxon>Actinomycetes</taxon>
        <taxon>Mycobacteriales</taxon>
        <taxon>Hoyosellaceae</taxon>
        <taxon>Hoyosella</taxon>
    </lineage>
</organism>
<dbReference type="Gene3D" id="2.30.38.10">
    <property type="entry name" value="Luciferase, Domain 3"/>
    <property type="match status" value="1"/>
</dbReference>
<evidence type="ECO:0000256" key="4">
    <source>
        <dbReference type="ARBA" id="ARBA00022553"/>
    </source>
</evidence>
<dbReference type="PROSITE" id="PS00012">
    <property type="entry name" value="PHOSPHOPANTETHEINE"/>
    <property type="match status" value="1"/>
</dbReference>
<dbReference type="Gene3D" id="3.30.300.30">
    <property type="match status" value="1"/>
</dbReference>
<dbReference type="FunFam" id="3.30.300.30:FF:000010">
    <property type="entry name" value="Enterobactin synthetase component F"/>
    <property type="match status" value="1"/>
</dbReference>
<dbReference type="OrthoDB" id="2472181at2"/>
<dbReference type="Pfam" id="PF13193">
    <property type="entry name" value="AMP-binding_C"/>
    <property type="match status" value="1"/>
</dbReference>
<evidence type="ECO:0000313" key="7">
    <source>
        <dbReference type="Proteomes" id="UP000567922"/>
    </source>
</evidence>
<dbReference type="Pfam" id="PF00501">
    <property type="entry name" value="AMP-binding"/>
    <property type="match status" value="1"/>
</dbReference>
<dbReference type="Gene3D" id="1.10.1200.10">
    <property type="entry name" value="ACP-like"/>
    <property type="match status" value="1"/>
</dbReference>
<dbReference type="SMART" id="SM00823">
    <property type="entry name" value="PKS_PP"/>
    <property type="match status" value="1"/>
</dbReference>
<evidence type="ECO:0000256" key="2">
    <source>
        <dbReference type="ARBA" id="ARBA00006432"/>
    </source>
</evidence>
<evidence type="ECO:0000256" key="3">
    <source>
        <dbReference type="ARBA" id="ARBA00022450"/>
    </source>
</evidence>
<dbReference type="Proteomes" id="UP000567922">
    <property type="component" value="Unassembled WGS sequence"/>
</dbReference>
<dbReference type="RefSeq" id="WP_064442436.1">
    <property type="nucleotide sequence ID" value="NZ_BDDI01000025.1"/>
</dbReference>
<keyword evidence="4" id="KW-0597">Phosphoprotein</keyword>
<name>A0A839RPH5_9ACTN</name>
<dbReference type="SUPFAM" id="SSF56801">
    <property type="entry name" value="Acetyl-CoA synthetase-like"/>
    <property type="match status" value="1"/>
</dbReference>
<dbReference type="GO" id="GO:0008610">
    <property type="term" value="P:lipid biosynthetic process"/>
    <property type="evidence" value="ECO:0007669"/>
    <property type="project" value="UniProtKB-ARBA"/>
</dbReference>